<accession>A0ACC2EA44</accession>
<name>A0ACC2EA44_DIPCM</name>
<evidence type="ECO:0000313" key="1">
    <source>
        <dbReference type="EMBL" id="KAJ7563379.1"/>
    </source>
</evidence>
<sequence>MLDHRLDLIHQGSFMGAKTADMCKVQVIYYLNRAGKMEPPHMMEVLTSSPNVLRLKDVKRRLNFLRGSGMSNLFSWSYKRNYRSKYIWQDLSDDDVIDPGNGGEYILKGSEILDDNQEKSLKPGVSQLSECRKQLEVLQSKYRGAEIWLKPESRRLGYDHLNISSESKSETEEKSSCSRGQSSGSCISYDQKEHSIHNENLSDNKPEIEICEKNDQSSTGCKGSSSSEDSVVSSQFHDIKVYKIKPVSGTADYSCDAATQTERTARRAYKNAVLEQSTPSPETSTELKQTVISKEEKLHVAKSPYSNATAGKTASHQNQDQHQKKDQIRTITSRKESISNVKLKQNASSWVFLHVLSCGSVDTKLQNKTPNTEVKTSNYQELDARSSSEVQEMMTAQASPSQEGESFKLISRSSSFSSRSATSLELQSKLDRKIKEISSVGTSEYKRYSSKGIGVYNGSKGIGVSTMHVKSSNYQKDHAYVPWIHQQKEAACIEYRACI</sequence>
<reference evidence="2" key="1">
    <citation type="journal article" date="2024" name="Proc. Natl. Acad. Sci. U.S.A.">
        <title>Extraordinary preservation of gene collinearity over three hundred million years revealed in homosporous lycophytes.</title>
        <authorList>
            <person name="Li C."/>
            <person name="Wickell D."/>
            <person name="Kuo L.Y."/>
            <person name="Chen X."/>
            <person name="Nie B."/>
            <person name="Liao X."/>
            <person name="Peng D."/>
            <person name="Ji J."/>
            <person name="Jenkins J."/>
            <person name="Williams M."/>
            <person name="Shu S."/>
            <person name="Plott C."/>
            <person name="Barry K."/>
            <person name="Rajasekar S."/>
            <person name="Grimwood J."/>
            <person name="Han X."/>
            <person name="Sun S."/>
            <person name="Hou Z."/>
            <person name="He W."/>
            <person name="Dai G."/>
            <person name="Sun C."/>
            <person name="Schmutz J."/>
            <person name="Leebens-Mack J.H."/>
            <person name="Li F.W."/>
            <person name="Wang L."/>
        </authorList>
    </citation>
    <scope>NUCLEOTIDE SEQUENCE [LARGE SCALE GENOMIC DNA]</scope>
    <source>
        <strain evidence="2">cv. PW_Plant_1</strain>
    </source>
</reference>
<evidence type="ECO:0000313" key="2">
    <source>
        <dbReference type="Proteomes" id="UP001162992"/>
    </source>
</evidence>
<keyword evidence="2" id="KW-1185">Reference proteome</keyword>
<comment type="caution">
    <text evidence="1">The sequence shown here is derived from an EMBL/GenBank/DDBJ whole genome shotgun (WGS) entry which is preliminary data.</text>
</comment>
<protein>
    <submittedName>
        <fullName evidence="1">Uncharacterized protein</fullName>
    </submittedName>
</protein>
<organism evidence="1 2">
    <name type="scientific">Diphasiastrum complanatum</name>
    <name type="common">Issler's clubmoss</name>
    <name type="synonym">Lycopodium complanatum</name>
    <dbReference type="NCBI Taxonomy" id="34168"/>
    <lineage>
        <taxon>Eukaryota</taxon>
        <taxon>Viridiplantae</taxon>
        <taxon>Streptophyta</taxon>
        <taxon>Embryophyta</taxon>
        <taxon>Tracheophyta</taxon>
        <taxon>Lycopodiopsida</taxon>
        <taxon>Lycopodiales</taxon>
        <taxon>Lycopodiaceae</taxon>
        <taxon>Lycopodioideae</taxon>
        <taxon>Diphasiastrum</taxon>
    </lineage>
</organism>
<dbReference type="Proteomes" id="UP001162992">
    <property type="component" value="Chromosome 3"/>
</dbReference>
<gene>
    <name evidence="1" type="ORF">O6H91_03G107800</name>
</gene>
<proteinExistence type="predicted"/>
<dbReference type="EMBL" id="CM055094">
    <property type="protein sequence ID" value="KAJ7563379.1"/>
    <property type="molecule type" value="Genomic_DNA"/>
</dbReference>